<reference evidence="4 5" key="1">
    <citation type="submission" date="2018-04" db="EMBL/GenBank/DDBJ databases">
        <title>Genomic Encyclopedia of Archaeal and Bacterial Type Strains, Phase II (KMG-II): from individual species to whole genera.</title>
        <authorList>
            <person name="Goeker M."/>
        </authorList>
    </citation>
    <scope>NUCLEOTIDE SEQUENCE [LARGE SCALE GENOMIC DNA]</scope>
    <source>
        <strain evidence="4 5">DSM 25731</strain>
    </source>
</reference>
<sequence length="598" mass="65943">MKLSFLLFFLCFLNGFAQTNYYVDQQNGNNTNDGLSPVTAFKTINSTLTGLLTGGDTLFIMGEYTNASYDESYVYNMPNDAHLWHSENTIRINNLHGTPPQNGQAAKYITIKGYDSNTILKGDGSNIFRILNSSYVIIEELTIEGNINIPLATANAIQFVYIDTNTVANENAPLITDIKYRDQDCVSNCTPNAVVDGEIYSDLSGMNIKRPSYVDTRGLYASKVENIIIRNNTIRYMPGGGLRVSDCEDIDIIENEISYCSRRSYSGTHGLVITKATSTRTGDDYRIRILRNKVHHNFNEQYSWAPTKTVITPHIDEGKGISLQRNQTTYNTDGSIDVNWENGRILVQNNICYYNGFSGVHSNDGNRIDIINNTCYFNSYTKSITEGITSSSNGGNIGISANGGVDIKILNNISIIDSNLSKSAIASPIAAADGLVVRDNIIYGTEGAISENANVASLQVNTQMVDPLFVDAANFDFNLQATSPAIDPTTALQDAPTVDFFNNTRDSNPDIGAIEYASTLSIKDESFTSIKIYPNPATHQITIEGIELDTSKVRLYNSLGQELHNFKFTSSRIMNISTLPTGIYFLKLSGTVRKILKK</sequence>
<proteinExistence type="predicted"/>
<comment type="caution">
    <text evidence="4">The sequence shown here is derived from an EMBL/GenBank/DDBJ whole genome shotgun (WGS) entry which is preliminary data.</text>
</comment>
<evidence type="ECO:0000256" key="1">
    <source>
        <dbReference type="ARBA" id="ARBA00022729"/>
    </source>
</evidence>
<dbReference type="Gene3D" id="2.160.20.10">
    <property type="entry name" value="Single-stranded right-handed beta-helix, Pectin lyase-like"/>
    <property type="match status" value="1"/>
</dbReference>
<dbReference type="NCBIfam" id="TIGR04183">
    <property type="entry name" value="Por_Secre_tail"/>
    <property type="match status" value="1"/>
</dbReference>
<dbReference type="Proteomes" id="UP000244090">
    <property type="component" value="Unassembled WGS sequence"/>
</dbReference>
<feature type="domain" description="Secretion system C-terminal sorting" evidence="3">
    <location>
        <begin position="532"/>
        <end position="598"/>
    </location>
</feature>
<dbReference type="InterPro" id="IPR059226">
    <property type="entry name" value="Choice_anch_Q_dom"/>
</dbReference>
<dbReference type="SMART" id="SM00710">
    <property type="entry name" value="PbH1"/>
    <property type="match status" value="7"/>
</dbReference>
<dbReference type="SUPFAM" id="SSF51126">
    <property type="entry name" value="Pectin lyase-like"/>
    <property type="match status" value="1"/>
</dbReference>
<dbReference type="AlphaFoldDB" id="A0A2T6C1Z5"/>
<dbReference type="InterPro" id="IPR011050">
    <property type="entry name" value="Pectin_lyase_fold/virulence"/>
</dbReference>
<dbReference type="InterPro" id="IPR012334">
    <property type="entry name" value="Pectin_lyas_fold"/>
</dbReference>
<keyword evidence="5" id="KW-1185">Reference proteome</keyword>
<gene>
    <name evidence="4" type="ORF">C8N46_103444</name>
</gene>
<evidence type="ECO:0000256" key="2">
    <source>
        <dbReference type="SAM" id="SignalP"/>
    </source>
</evidence>
<dbReference type="RefSeq" id="WP_158269116.1">
    <property type="nucleotide sequence ID" value="NZ_QBKT01000003.1"/>
</dbReference>
<feature type="signal peptide" evidence="2">
    <location>
        <begin position="1"/>
        <end position="17"/>
    </location>
</feature>
<keyword evidence="1 2" id="KW-0732">Signal</keyword>
<evidence type="ECO:0000313" key="4">
    <source>
        <dbReference type="EMBL" id="PTX62344.1"/>
    </source>
</evidence>
<dbReference type="EMBL" id="QBKT01000003">
    <property type="protein sequence ID" value="PTX62344.1"/>
    <property type="molecule type" value="Genomic_DNA"/>
</dbReference>
<protein>
    <submittedName>
        <fullName evidence="4">Putative secreted protein (Por secretion system target)</fullName>
    </submittedName>
</protein>
<dbReference type="InterPro" id="IPR006626">
    <property type="entry name" value="PbH1"/>
</dbReference>
<accession>A0A2T6C1Z5</accession>
<organism evidence="4 5">
    <name type="scientific">Kordia periserrulae</name>
    <dbReference type="NCBI Taxonomy" id="701523"/>
    <lineage>
        <taxon>Bacteria</taxon>
        <taxon>Pseudomonadati</taxon>
        <taxon>Bacteroidota</taxon>
        <taxon>Flavobacteriia</taxon>
        <taxon>Flavobacteriales</taxon>
        <taxon>Flavobacteriaceae</taxon>
        <taxon>Kordia</taxon>
    </lineage>
</organism>
<feature type="chain" id="PRO_5015483089" evidence="2">
    <location>
        <begin position="18"/>
        <end position="598"/>
    </location>
</feature>
<dbReference type="OrthoDB" id="786002at2"/>
<dbReference type="InterPro" id="IPR026444">
    <property type="entry name" value="Secre_tail"/>
</dbReference>
<dbReference type="NCBIfam" id="NF041518">
    <property type="entry name" value="choice_anch_Q"/>
    <property type="match status" value="1"/>
</dbReference>
<dbReference type="Pfam" id="PF18962">
    <property type="entry name" value="Por_Secre_tail"/>
    <property type="match status" value="1"/>
</dbReference>
<evidence type="ECO:0000259" key="3">
    <source>
        <dbReference type="Pfam" id="PF18962"/>
    </source>
</evidence>
<evidence type="ECO:0000313" key="5">
    <source>
        <dbReference type="Proteomes" id="UP000244090"/>
    </source>
</evidence>
<name>A0A2T6C1Z5_9FLAO</name>